<dbReference type="GO" id="GO:0009007">
    <property type="term" value="F:site-specific DNA-methyltransferase (adenine-specific) activity"/>
    <property type="evidence" value="ECO:0007669"/>
    <property type="project" value="InterPro"/>
</dbReference>
<dbReference type="GO" id="GO:0003677">
    <property type="term" value="F:DNA binding"/>
    <property type="evidence" value="ECO:0007669"/>
    <property type="project" value="InterPro"/>
</dbReference>
<accession>A0AAE0EW84</accession>
<reference evidence="1 2" key="1">
    <citation type="journal article" date="2015" name="Genome Biol. Evol.">
        <title>Comparative Genomics of a Bacterivorous Green Alga Reveals Evolutionary Causalities and Consequences of Phago-Mixotrophic Mode of Nutrition.</title>
        <authorList>
            <person name="Burns J.A."/>
            <person name="Paasch A."/>
            <person name="Narechania A."/>
            <person name="Kim E."/>
        </authorList>
    </citation>
    <scope>NUCLEOTIDE SEQUENCE [LARGE SCALE GENOMIC DNA]</scope>
    <source>
        <strain evidence="1 2">PLY_AMNH</strain>
    </source>
</reference>
<dbReference type="InterPro" id="IPR052055">
    <property type="entry name" value="Hepadnavirus_pol/RT"/>
</dbReference>
<evidence type="ECO:0008006" key="3">
    <source>
        <dbReference type="Google" id="ProtNLM"/>
    </source>
</evidence>
<dbReference type="InterPro" id="IPR008593">
    <property type="entry name" value="Dam_MeTrfase"/>
</dbReference>
<organism evidence="1 2">
    <name type="scientific">Cymbomonas tetramitiformis</name>
    <dbReference type="NCBI Taxonomy" id="36881"/>
    <lineage>
        <taxon>Eukaryota</taxon>
        <taxon>Viridiplantae</taxon>
        <taxon>Chlorophyta</taxon>
        <taxon>Pyramimonadophyceae</taxon>
        <taxon>Pyramimonadales</taxon>
        <taxon>Pyramimonadaceae</taxon>
        <taxon>Cymbomonas</taxon>
    </lineage>
</organism>
<evidence type="ECO:0000313" key="1">
    <source>
        <dbReference type="EMBL" id="KAK3242377.1"/>
    </source>
</evidence>
<gene>
    <name evidence="1" type="ORF">CYMTET_47929</name>
</gene>
<evidence type="ECO:0000313" key="2">
    <source>
        <dbReference type="Proteomes" id="UP001190700"/>
    </source>
</evidence>
<dbReference type="EMBL" id="LGRX02033185">
    <property type="protein sequence ID" value="KAK3242377.1"/>
    <property type="molecule type" value="Genomic_DNA"/>
</dbReference>
<dbReference type="CDD" id="cd09275">
    <property type="entry name" value="RNase_HI_RT_DIRS1"/>
    <property type="match status" value="1"/>
</dbReference>
<name>A0AAE0EW84_9CHLO</name>
<proteinExistence type="predicted"/>
<protein>
    <recommendedName>
        <fullName evidence="3">Reverse transcriptase RNase H-like domain-containing protein</fullName>
    </recommendedName>
</protein>
<dbReference type="GO" id="GO:0009307">
    <property type="term" value="P:DNA restriction-modification system"/>
    <property type="evidence" value="ECO:0007669"/>
    <property type="project" value="InterPro"/>
</dbReference>
<comment type="caution">
    <text evidence="1">The sequence shown here is derived from an EMBL/GenBank/DDBJ whole genome shotgun (WGS) entry which is preliminary data.</text>
</comment>
<dbReference type="AlphaFoldDB" id="A0AAE0EW84"/>
<dbReference type="SUPFAM" id="SSF53098">
    <property type="entry name" value="Ribonuclease H-like"/>
    <property type="match status" value="1"/>
</dbReference>
<dbReference type="Pfam" id="PF05869">
    <property type="entry name" value="Dam"/>
    <property type="match status" value="1"/>
</dbReference>
<dbReference type="PANTHER" id="PTHR33050:SF7">
    <property type="entry name" value="RIBONUCLEASE H"/>
    <property type="match status" value="1"/>
</dbReference>
<keyword evidence="2" id="KW-1185">Reference proteome</keyword>
<dbReference type="Proteomes" id="UP001190700">
    <property type="component" value="Unassembled WGS sequence"/>
</dbReference>
<dbReference type="PANTHER" id="PTHR33050">
    <property type="entry name" value="REVERSE TRANSCRIPTASE DOMAIN-CONTAINING PROTEIN"/>
    <property type="match status" value="1"/>
</dbReference>
<dbReference type="InterPro" id="IPR012337">
    <property type="entry name" value="RNaseH-like_sf"/>
</dbReference>
<sequence>MGDTLQYPGWSFIFLALPQENFYPFRDRATSQFNYLELFSVFWALSLWGHLLRGLTVVLLTDNTPTKGMLEKWRRTPDFRLLLRRIFKQCVEFDIRLVVEWVPSKENQFADAPSRKEMRMFFELHKEWKAEFLWRKNRDDWKMFAGVLEKLDRRFGPFSVETCCDAFGANRQTLVCWTVRQDYSTQDWAGLTAWCNPPFSRILSILLHFLACKRRQNVGTSACFVIPVWPTANFYKFIVARPSVFIPVERFEAENDHCSRPRTVGDEAGGFMVPLGGR</sequence>